<protein>
    <submittedName>
        <fullName evidence="1">Uncharacterized protein</fullName>
    </submittedName>
</protein>
<dbReference type="AlphaFoldDB" id="A0A367ZRN5"/>
<dbReference type="Proteomes" id="UP000252355">
    <property type="component" value="Unassembled WGS sequence"/>
</dbReference>
<evidence type="ECO:0000313" key="1">
    <source>
        <dbReference type="EMBL" id="RCK80706.1"/>
    </source>
</evidence>
<gene>
    <name evidence="1" type="ORF">OZSIB_3019</name>
</gene>
<name>A0A367ZRN5_9BACT</name>
<reference evidence="1 2" key="1">
    <citation type="submission" date="2018-05" db="EMBL/GenBank/DDBJ databases">
        <title>A metagenomic window into the 2 km-deep terrestrial subsurface aquifer revealed taxonomically and functionally diverse microbial community comprising novel uncultured bacterial lineages.</title>
        <authorList>
            <person name="Kadnikov V.V."/>
            <person name="Mardanov A.V."/>
            <person name="Beletsky A.V."/>
            <person name="Banks D."/>
            <person name="Pimenov N.V."/>
            <person name="Frank Y.A."/>
            <person name="Karnachuk O.V."/>
            <person name="Ravin N.V."/>
        </authorList>
    </citation>
    <scope>NUCLEOTIDE SEQUENCE [LARGE SCALE GENOMIC DNA]</scope>
    <source>
        <strain evidence="1">BY5</strain>
    </source>
</reference>
<accession>A0A367ZRN5</accession>
<proteinExistence type="predicted"/>
<dbReference type="EMBL" id="QOQW01000005">
    <property type="protein sequence ID" value="RCK80706.1"/>
    <property type="molecule type" value="Genomic_DNA"/>
</dbReference>
<sequence length="93" mass="10490">MLERIDRLVFYFQIECAMCHNLLKVSHVVMEEQKGILICSLCGKSIKVPDPEMIIKASKDLNAYLGDNLNAKFIKLILNDKFKVEDAVPAAGH</sequence>
<evidence type="ECO:0000313" key="2">
    <source>
        <dbReference type="Proteomes" id="UP000252355"/>
    </source>
</evidence>
<comment type="caution">
    <text evidence="1">The sequence shown here is derived from an EMBL/GenBank/DDBJ whole genome shotgun (WGS) entry which is preliminary data.</text>
</comment>
<organism evidence="1 2">
    <name type="scientific">Candidatus Ozemobacter sibiricus</name>
    <dbReference type="NCBI Taxonomy" id="2268124"/>
    <lineage>
        <taxon>Bacteria</taxon>
        <taxon>Candidatus Ozemobacteria</taxon>
        <taxon>Candidatus Ozemobacterales</taxon>
        <taxon>Candidatus Ozemobacteraceae</taxon>
        <taxon>Candidatus Ozemobacter</taxon>
    </lineage>
</organism>